<name>A0A117NGC8_PICGL</name>
<dbReference type="AlphaFoldDB" id="A0A117NGC8"/>
<geneLocation type="mitochondrion" evidence="1"/>
<dbReference type="EMBL" id="LKAM01000011">
    <property type="protein sequence ID" value="KUM46580.1"/>
    <property type="molecule type" value="Genomic_DNA"/>
</dbReference>
<evidence type="ECO:0000313" key="1">
    <source>
        <dbReference type="EMBL" id="KUM46580.1"/>
    </source>
</evidence>
<organism evidence="1">
    <name type="scientific">Picea glauca</name>
    <name type="common">White spruce</name>
    <name type="synonym">Pinus glauca</name>
    <dbReference type="NCBI Taxonomy" id="3330"/>
    <lineage>
        <taxon>Eukaryota</taxon>
        <taxon>Viridiplantae</taxon>
        <taxon>Streptophyta</taxon>
        <taxon>Embryophyta</taxon>
        <taxon>Tracheophyta</taxon>
        <taxon>Spermatophyta</taxon>
        <taxon>Pinopsida</taxon>
        <taxon>Pinidae</taxon>
        <taxon>Conifers I</taxon>
        <taxon>Pinales</taxon>
        <taxon>Pinaceae</taxon>
        <taxon>Picea</taxon>
    </lineage>
</organism>
<keyword evidence="1" id="KW-0496">Mitochondrion</keyword>
<sequence length="81" mass="8840">MSAIREMGIESLVSSFMASACHEKVPLPFSCSHKSGPNDLPTLLRYDVEPDPWILLPTGVSLSPFLKRSSETLCKHASHSA</sequence>
<protein>
    <submittedName>
        <fullName evidence="1">Uncharacterized protein</fullName>
    </submittedName>
</protein>
<reference evidence="1" key="1">
    <citation type="journal article" date="2015" name="Genome Biol. Evol.">
        <title>Organellar Genomes of White Spruce (Picea glauca): Assembly and Annotation.</title>
        <authorList>
            <person name="Jackman S.D."/>
            <person name="Warren R.L."/>
            <person name="Gibb E.A."/>
            <person name="Vandervalk B.P."/>
            <person name="Mohamadi H."/>
            <person name="Chu J."/>
            <person name="Raymond A."/>
            <person name="Pleasance S."/>
            <person name="Coope R."/>
            <person name="Wildung M.R."/>
            <person name="Ritland C.E."/>
            <person name="Bousquet J."/>
            <person name="Jones S.J."/>
            <person name="Bohlmann J."/>
            <person name="Birol I."/>
        </authorList>
    </citation>
    <scope>NUCLEOTIDE SEQUENCE [LARGE SCALE GENOMIC DNA]</scope>
    <source>
        <tissue evidence="1">Flushing bud</tissue>
    </source>
</reference>
<gene>
    <name evidence="1" type="ORF">ABT39_MTgene1682</name>
</gene>
<comment type="caution">
    <text evidence="1">The sequence shown here is derived from an EMBL/GenBank/DDBJ whole genome shotgun (WGS) entry which is preliminary data.</text>
</comment>
<dbReference type="PROSITE" id="PS51257">
    <property type="entry name" value="PROKAR_LIPOPROTEIN"/>
    <property type="match status" value="1"/>
</dbReference>
<accession>A0A117NGC8</accession>
<proteinExistence type="predicted"/>